<gene>
    <name evidence="3" type="ORF">C0Z19_14780</name>
</gene>
<dbReference type="InterPro" id="IPR013217">
    <property type="entry name" value="Methyltransf_12"/>
</dbReference>
<dbReference type="InterPro" id="IPR029063">
    <property type="entry name" value="SAM-dependent_MTases_sf"/>
</dbReference>
<dbReference type="Pfam" id="PF08242">
    <property type="entry name" value="Methyltransf_12"/>
    <property type="match status" value="1"/>
</dbReference>
<keyword evidence="4" id="KW-1185">Reference proteome</keyword>
<feature type="domain" description="Methyltransferase type 12" evidence="2">
    <location>
        <begin position="75"/>
        <end position="176"/>
    </location>
</feature>
<proteinExistence type="predicted"/>
<dbReference type="AlphaFoldDB" id="A0A2N7W3V1"/>
<comment type="caution">
    <text evidence="3">The sequence shown here is derived from an EMBL/GenBank/DDBJ whole genome shotgun (WGS) entry which is preliminary data.</text>
</comment>
<dbReference type="EMBL" id="PNYB01000011">
    <property type="protein sequence ID" value="PMS24086.1"/>
    <property type="molecule type" value="Genomic_DNA"/>
</dbReference>
<sequence>MRSTGPAHGRRSITSRHWMGNPGDRMKTDEFAKAMRRTYDLYFLGGDYGRRYPRPNAATLGFVLANGGRDAQRILDFGCGDGRYCLALLECTRAHVTAYDISASSLIALNARLSGTPFRGRVSLAGTGMSQLLHTYAAPYDVVLMLFGVLSLIGDRAARIDTLSQLRCLIAEDGRLVITVPSIARRRPVELLRHALARRLGRARPPLDEGGNIRFTREVSGKPLTFFYHLYGVRDLTDELSQAGYAVQCCEAESLLPEWCVTQSRVLGWLDRKLSRRLPAVLGYGIRIVAVPV</sequence>
<protein>
    <recommendedName>
        <fullName evidence="2">Methyltransferase type 12 domain-containing protein</fullName>
    </recommendedName>
</protein>
<organism evidence="3 4">
    <name type="scientific">Trinickia soli</name>
    <dbReference type="NCBI Taxonomy" id="380675"/>
    <lineage>
        <taxon>Bacteria</taxon>
        <taxon>Pseudomonadati</taxon>
        <taxon>Pseudomonadota</taxon>
        <taxon>Betaproteobacteria</taxon>
        <taxon>Burkholderiales</taxon>
        <taxon>Burkholderiaceae</taxon>
        <taxon>Trinickia</taxon>
    </lineage>
</organism>
<reference evidence="3 4" key="1">
    <citation type="submission" date="2018-01" db="EMBL/GenBank/DDBJ databases">
        <title>Whole genome analyses suggest that Burkholderia sensu lato contains two further novel genera in the rhizoxinica-symbiotica group Mycetohabitans gen. nov., and Trinickia gen. nov.: implications for the evolution of diazotrophy and nodulation in the Burkholderiaceae.</title>
        <authorList>
            <person name="Estrada-de los Santos P."/>
            <person name="Palmer M."/>
            <person name="Chavez-Ramirez B."/>
            <person name="Beukes C."/>
            <person name="Steenkamp E.T."/>
            <person name="Hirsch A.M."/>
            <person name="Manyaka P."/>
            <person name="Maluk M."/>
            <person name="Lafos M."/>
            <person name="Crook M."/>
            <person name="Gross E."/>
            <person name="Simon M.F."/>
            <person name="Bueno dos Reis Junior F."/>
            <person name="Poole P.S."/>
            <person name="Venter S.N."/>
            <person name="James E.K."/>
        </authorList>
    </citation>
    <scope>NUCLEOTIDE SEQUENCE [LARGE SCALE GENOMIC DNA]</scope>
    <source>
        <strain evidence="3 4">GP25-8</strain>
    </source>
</reference>
<evidence type="ECO:0000313" key="3">
    <source>
        <dbReference type="EMBL" id="PMS24086.1"/>
    </source>
</evidence>
<dbReference type="SUPFAM" id="SSF53335">
    <property type="entry name" value="S-adenosyl-L-methionine-dependent methyltransferases"/>
    <property type="match status" value="1"/>
</dbReference>
<evidence type="ECO:0000256" key="1">
    <source>
        <dbReference type="SAM" id="MobiDB-lite"/>
    </source>
</evidence>
<accession>A0A2N7W3V1</accession>
<evidence type="ECO:0000259" key="2">
    <source>
        <dbReference type="Pfam" id="PF08242"/>
    </source>
</evidence>
<dbReference type="CDD" id="cd02440">
    <property type="entry name" value="AdoMet_MTases"/>
    <property type="match status" value="1"/>
</dbReference>
<dbReference type="Gene3D" id="3.40.50.150">
    <property type="entry name" value="Vaccinia Virus protein VP39"/>
    <property type="match status" value="1"/>
</dbReference>
<dbReference type="Proteomes" id="UP000235347">
    <property type="component" value="Unassembled WGS sequence"/>
</dbReference>
<feature type="region of interest" description="Disordered" evidence="1">
    <location>
        <begin position="1"/>
        <end position="24"/>
    </location>
</feature>
<name>A0A2N7W3V1_9BURK</name>
<evidence type="ECO:0000313" key="4">
    <source>
        <dbReference type="Proteomes" id="UP000235347"/>
    </source>
</evidence>